<feature type="region of interest" description="Disordered" evidence="1">
    <location>
        <begin position="23"/>
        <end position="50"/>
    </location>
</feature>
<name>A0ABV4XVA7_9CYAN</name>
<evidence type="ECO:0000313" key="2">
    <source>
        <dbReference type="EMBL" id="MFB2895022.1"/>
    </source>
</evidence>
<dbReference type="EMBL" id="JBHFNR010000142">
    <property type="protein sequence ID" value="MFB2895022.1"/>
    <property type="molecule type" value="Genomic_DNA"/>
</dbReference>
<accession>A0ABV4XVA7</accession>
<dbReference type="Proteomes" id="UP001576784">
    <property type="component" value="Unassembled WGS sequence"/>
</dbReference>
<gene>
    <name evidence="2" type="ORF">ACE1CI_19110</name>
</gene>
<reference evidence="2 3" key="1">
    <citation type="submission" date="2024-09" db="EMBL/GenBank/DDBJ databases">
        <title>Floridaenema gen nov. (Aerosakkonemataceae, Aerosakkonematales ord. nov., Cyanobacteria) from benthic tropical and subtropical fresh waters, with the description of four new species.</title>
        <authorList>
            <person name="Moretto J.A."/>
            <person name="Berthold D.E."/>
            <person name="Lefler F.W."/>
            <person name="Huang I.-S."/>
            <person name="Laughinghouse H. IV."/>
        </authorList>
    </citation>
    <scope>NUCLEOTIDE SEQUENCE [LARGE SCALE GENOMIC DNA]</scope>
    <source>
        <strain evidence="2 3">BLCC-F50</strain>
    </source>
</reference>
<comment type="caution">
    <text evidence="2">The sequence shown here is derived from an EMBL/GenBank/DDBJ whole genome shotgun (WGS) entry which is preliminary data.</text>
</comment>
<proteinExistence type="predicted"/>
<evidence type="ECO:0000256" key="1">
    <source>
        <dbReference type="SAM" id="MobiDB-lite"/>
    </source>
</evidence>
<protein>
    <submittedName>
        <fullName evidence="2">Uncharacterized protein</fullName>
    </submittedName>
</protein>
<organism evidence="2 3">
    <name type="scientific">Floridaenema flaviceps BLCC-F50</name>
    <dbReference type="NCBI Taxonomy" id="3153642"/>
    <lineage>
        <taxon>Bacteria</taxon>
        <taxon>Bacillati</taxon>
        <taxon>Cyanobacteriota</taxon>
        <taxon>Cyanophyceae</taxon>
        <taxon>Oscillatoriophycideae</taxon>
        <taxon>Aerosakkonematales</taxon>
        <taxon>Aerosakkonemataceae</taxon>
        <taxon>Floridanema</taxon>
        <taxon>Floridanema flaviceps</taxon>
    </lineage>
</organism>
<sequence length="50" mass="5757">MSKVQKDGIGDFIANNCNTDDFEDYNFEDDLDAETNDELDDEADDDFDKE</sequence>
<evidence type="ECO:0000313" key="3">
    <source>
        <dbReference type="Proteomes" id="UP001576784"/>
    </source>
</evidence>
<dbReference type="RefSeq" id="WP_413264663.1">
    <property type="nucleotide sequence ID" value="NZ_JBHFNR010000142.1"/>
</dbReference>
<keyword evidence="3" id="KW-1185">Reference proteome</keyword>